<evidence type="ECO:0000313" key="2">
    <source>
        <dbReference type="Proteomes" id="UP001597403"/>
    </source>
</evidence>
<accession>A0ABW4V179</accession>
<proteinExistence type="predicted"/>
<reference evidence="2" key="1">
    <citation type="journal article" date="2019" name="Int. J. Syst. Evol. Microbiol.">
        <title>The Global Catalogue of Microorganisms (GCM) 10K type strain sequencing project: providing services to taxonomists for standard genome sequencing and annotation.</title>
        <authorList>
            <consortium name="The Broad Institute Genomics Platform"/>
            <consortium name="The Broad Institute Genome Sequencing Center for Infectious Disease"/>
            <person name="Wu L."/>
            <person name="Ma J."/>
        </authorList>
    </citation>
    <scope>NUCLEOTIDE SEQUENCE [LARGE SCALE GENOMIC DNA]</scope>
    <source>
        <strain evidence="2">CGMCC 1.15067</strain>
    </source>
</reference>
<dbReference type="Proteomes" id="UP001597403">
    <property type="component" value="Unassembled WGS sequence"/>
</dbReference>
<sequence length="242" mass="28785">MSKDFGSIPEIHYPKKGCKLFQKTNDYYGFAHYGWRTKSDFYGYIKGYKEAGDLVVEVAVTSNDIVKLDAYIFPIVFNYRQFLELSLKSLYLEYSEEDKDSKTTSINHASHNLIRMWNKLEPIFISINTSEVHKQMIEDVKSYVFQFQEFDNNSFTFRYPLTKNLDPTLKEENRLDLRNLRARISELSNFFDGIDGSLDHIKSTKEDVQEYQREVEADIRAEYEAEMRQMWAEEMRTNIEWE</sequence>
<gene>
    <name evidence="1" type="ORF">ACFSGI_18975</name>
</gene>
<name>A0ABW4V179_9BACL</name>
<dbReference type="EMBL" id="JBHUGF010000011">
    <property type="protein sequence ID" value="MFD1992052.1"/>
    <property type="molecule type" value="Genomic_DNA"/>
</dbReference>
<dbReference type="RefSeq" id="WP_204825781.1">
    <property type="nucleotide sequence ID" value="NZ_JBHUGF010000011.1"/>
</dbReference>
<organism evidence="1 2">
    <name type="scientific">Paenibacillus nicotianae</name>
    <dbReference type="NCBI Taxonomy" id="1526551"/>
    <lineage>
        <taxon>Bacteria</taxon>
        <taxon>Bacillati</taxon>
        <taxon>Bacillota</taxon>
        <taxon>Bacilli</taxon>
        <taxon>Bacillales</taxon>
        <taxon>Paenibacillaceae</taxon>
        <taxon>Paenibacillus</taxon>
    </lineage>
</organism>
<protein>
    <submittedName>
        <fullName evidence="1">Uncharacterized protein</fullName>
    </submittedName>
</protein>
<comment type="caution">
    <text evidence="1">The sequence shown here is derived from an EMBL/GenBank/DDBJ whole genome shotgun (WGS) entry which is preliminary data.</text>
</comment>
<keyword evidence="2" id="KW-1185">Reference proteome</keyword>
<evidence type="ECO:0000313" key="1">
    <source>
        <dbReference type="EMBL" id="MFD1992052.1"/>
    </source>
</evidence>